<dbReference type="AlphaFoldDB" id="A0A8R1HFT3"/>
<feature type="region of interest" description="Disordered" evidence="1">
    <location>
        <begin position="97"/>
        <end position="132"/>
    </location>
</feature>
<accession>A0A8R1HFT3</accession>
<evidence type="ECO:0000256" key="1">
    <source>
        <dbReference type="SAM" id="MobiDB-lite"/>
    </source>
</evidence>
<dbReference type="EnsemblMetazoa" id="CJA00249.1">
    <property type="protein sequence ID" value="CJA00249.1"/>
    <property type="gene ID" value="WBGene00119453"/>
</dbReference>
<dbReference type="InterPro" id="IPR029321">
    <property type="entry name" value="INTS2"/>
</dbReference>
<dbReference type="PANTHER" id="PTHR28608">
    <property type="entry name" value="INTEGRATOR COMPLEX SUBUNIT 2"/>
    <property type="match status" value="1"/>
</dbReference>
<dbReference type="Proteomes" id="UP000005237">
    <property type="component" value="Unassembled WGS sequence"/>
</dbReference>
<organism evidence="2 3">
    <name type="scientific">Caenorhabditis japonica</name>
    <dbReference type="NCBI Taxonomy" id="281687"/>
    <lineage>
        <taxon>Eukaryota</taxon>
        <taxon>Metazoa</taxon>
        <taxon>Ecdysozoa</taxon>
        <taxon>Nematoda</taxon>
        <taxon>Chromadorea</taxon>
        <taxon>Rhabditida</taxon>
        <taxon>Rhabditina</taxon>
        <taxon>Rhabditomorpha</taxon>
        <taxon>Rhabditoidea</taxon>
        <taxon>Rhabditidae</taxon>
        <taxon>Peloderinae</taxon>
        <taxon>Caenorhabditis</taxon>
    </lineage>
</organism>
<protein>
    <submittedName>
        <fullName evidence="2">Uncharacterized protein</fullName>
    </submittedName>
</protein>
<proteinExistence type="predicted"/>
<evidence type="ECO:0000313" key="2">
    <source>
        <dbReference type="EnsemblMetazoa" id="CJA00249.1"/>
    </source>
</evidence>
<dbReference type="PANTHER" id="PTHR28608:SF1">
    <property type="entry name" value="INTEGRATOR COMPLEX SUBUNIT 2"/>
    <property type="match status" value="1"/>
</dbReference>
<dbReference type="Pfam" id="PF14750">
    <property type="entry name" value="INTS2"/>
    <property type="match status" value="1"/>
</dbReference>
<dbReference type="GO" id="GO:0032039">
    <property type="term" value="C:integrator complex"/>
    <property type="evidence" value="ECO:0007669"/>
    <property type="project" value="InterPro"/>
</dbReference>
<keyword evidence="3" id="KW-1185">Reference proteome</keyword>
<reference evidence="3" key="1">
    <citation type="submission" date="2010-08" db="EMBL/GenBank/DDBJ databases">
        <authorList>
            <consortium name="Caenorhabditis japonica Sequencing Consortium"/>
            <person name="Wilson R.K."/>
        </authorList>
    </citation>
    <scope>NUCLEOTIDE SEQUENCE [LARGE SCALE GENOMIC DNA]</scope>
    <source>
        <strain evidence="3">DF5081</strain>
    </source>
</reference>
<evidence type="ECO:0000313" key="3">
    <source>
        <dbReference type="Proteomes" id="UP000005237"/>
    </source>
</evidence>
<dbReference type="GO" id="GO:0034472">
    <property type="term" value="P:snRNA 3'-end processing"/>
    <property type="evidence" value="ECO:0007669"/>
    <property type="project" value="TreeGrafter"/>
</dbReference>
<sequence length="659" mass="73958">MNENDCEECLNPKISNAWDRQKTFFGVAAAQSSVGKANPYLPESLLSPLVTVLDPCTLSASIHTQVDWKLVEPRLVRNNIMSKQRIAPRRVIQKDMDTSSDFEFNSDGCGSRSDSPLYLGRTPRANNGERSEPIDLTNFEDAEENLMKKEKDIFIDEIVDLIRNVRKHNDASLASSQTWVDTLLVDKISKQLILIQSYLPQMLSVEEIVNALLFENGPAVLENLLIEMPEHVVAIVNVLTKSLMQGSKGRYRNLVIGRVLTLYPYFVRRVIEKFSKNRSDCVFACRLAVDHLDDKQFLQFLEPMLTEKESLLSKIVLRSSGRQVLPMVIDRLLAMAEVVNEYDMNAPPGTPSPEMGVSPWCTRLAFCLVELLNLTLETWQERDIVIITRFVFRTSATPSSSTESGMLADEPMDFSTMHDSVDSVVPDSDPETSQSVVARPKVSPGESVEDSPFGDAHESFVLSALIAVPFFTQYPINNTGAVQPPDRAVDNWLDIARKRALVGDKVTSTFCVNLIYVHSCIMSSRIDELAEFASDGMKQRIELSSRHNHAHVLKNAFTSRCMTEIEVAKRSVCQRVAKCEGGDRSDQLALKSIHALQATGVYKTFQIDIRSRKHPGQVKTSRFLILSQSTGMRGCVILLEDEAISTEEQEELLFWDVLT</sequence>
<reference evidence="2" key="2">
    <citation type="submission" date="2022-06" db="UniProtKB">
        <authorList>
            <consortium name="EnsemblMetazoa"/>
        </authorList>
    </citation>
    <scope>IDENTIFICATION</scope>
    <source>
        <strain evidence="2">DF5081</strain>
    </source>
</reference>
<feature type="region of interest" description="Disordered" evidence="1">
    <location>
        <begin position="418"/>
        <end position="451"/>
    </location>
</feature>
<name>A0A8R1HFT3_CAEJA</name>